<accession>A0A7X5QL65</accession>
<dbReference type="AlphaFoldDB" id="A0A7X5QL65"/>
<comment type="caution">
    <text evidence="1">The sequence shown here is derived from an EMBL/GenBank/DDBJ whole genome shotgun (WGS) entry which is preliminary data.</text>
</comment>
<sequence>MKKRFAARLKKQNVITHLMAAVVITPFQNYARVQIWMDQSLPVGLAHYPKQPFSVMEFKEK</sequence>
<protein>
    <submittedName>
        <fullName evidence="1">Uncharacterized protein</fullName>
    </submittedName>
</protein>
<proteinExistence type="predicted"/>
<dbReference type="Proteomes" id="UP000547931">
    <property type="component" value="Unassembled WGS sequence"/>
</dbReference>
<keyword evidence="2" id="KW-1185">Reference proteome</keyword>
<evidence type="ECO:0000313" key="2">
    <source>
        <dbReference type="Proteomes" id="UP000547931"/>
    </source>
</evidence>
<dbReference type="RefSeq" id="WP_036842267.1">
    <property type="nucleotide sequence ID" value="NZ_CAWPIE010000006.1"/>
</dbReference>
<reference evidence="1 2" key="1">
    <citation type="submission" date="2018-02" db="EMBL/GenBank/DDBJ databases">
        <authorList>
            <person name="Machado R.A."/>
        </authorList>
    </citation>
    <scope>NUCLEOTIDE SEQUENCE [LARGE SCALE GENOMIC DNA]</scope>
    <source>
        <strain evidence="1 2">DSM 23271</strain>
    </source>
</reference>
<gene>
    <name evidence="1" type="ORF">C5470_07605</name>
</gene>
<dbReference type="EMBL" id="PUJV01000006">
    <property type="protein sequence ID" value="NHB96294.1"/>
    <property type="molecule type" value="Genomic_DNA"/>
</dbReference>
<evidence type="ECO:0000313" key="1">
    <source>
        <dbReference type="EMBL" id="NHB96294.1"/>
    </source>
</evidence>
<name>A0A7X5QL65_9GAMM</name>
<organism evidence="1 2">
    <name type="scientific">Photorhabdus stackebrandtii</name>
    <dbReference type="NCBI Taxonomy" id="1123042"/>
    <lineage>
        <taxon>Bacteria</taxon>
        <taxon>Pseudomonadati</taxon>
        <taxon>Pseudomonadota</taxon>
        <taxon>Gammaproteobacteria</taxon>
        <taxon>Enterobacterales</taxon>
        <taxon>Morganellaceae</taxon>
        <taxon>Photorhabdus</taxon>
    </lineage>
</organism>